<gene>
    <name evidence="2" type="ORF">IEQ34_022121</name>
</gene>
<proteinExistence type="predicted"/>
<evidence type="ECO:0000313" key="3">
    <source>
        <dbReference type="Proteomes" id="UP000775213"/>
    </source>
</evidence>
<accession>A0AAV7FW94</accession>
<feature type="region of interest" description="Disordered" evidence="1">
    <location>
        <begin position="1"/>
        <end position="28"/>
    </location>
</feature>
<organism evidence="2 3">
    <name type="scientific">Dendrobium chrysotoxum</name>
    <name type="common">Orchid</name>
    <dbReference type="NCBI Taxonomy" id="161865"/>
    <lineage>
        <taxon>Eukaryota</taxon>
        <taxon>Viridiplantae</taxon>
        <taxon>Streptophyta</taxon>
        <taxon>Embryophyta</taxon>
        <taxon>Tracheophyta</taxon>
        <taxon>Spermatophyta</taxon>
        <taxon>Magnoliopsida</taxon>
        <taxon>Liliopsida</taxon>
        <taxon>Asparagales</taxon>
        <taxon>Orchidaceae</taxon>
        <taxon>Epidendroideae</taxon>
        <taxon>Malaxideae</taxon>
        <taxon>Dendrobiinae</taxon>
        <taxon>Dendrobium</taxon>
    </lineage>
</organism>
<keyword evidence="3" id="KW-1185">Reference proteome</keyword>
<dbReference type="EMBL" id="JAGFBR010000019">
    <property type="protein sequence ID" value="KAH0448321.1"/>
    <property type="molecule type" value="Genomic_DNA"/>
</dbReference>
<feature type="compositionally biased region" description="Basic residues" evidence="1">
    <location>
        <begin position="1"/>
        <end position="10"/>
    </location>
</feature>
<dbReference type="Proteomes" id="UP000775213">
    <property type="component" value="Unassembled WGS sequence"/>
</dbReference>
<name>A0AAV7FW94_DENCH</name>
<reference evidence="2 3" key="1">
    <citation type="journal article" date="2021" name="Hortic Res">
        <title>Chromosome-scale assembly of the Dendrobium chrysotoxum genome enhances the understanding of orchid evolution.</title>
        <authorList>
            <person name="Zhang Y."/>
            <person name="Zhang G.Q."/>
            <person name="Zhang D."/>
            <person name="Liu X.D."/>
            <person name="Xu X.Y."/>
            <person name="Sun W.H."/>
            <person name="Yu X."/>
            <person name="Zhu X."/>
            <person name="Wang Z.W."/>
            <person name="Zhao X."/>
            <person name="Zhong W.Y."/>
            <person name="Chen H."/>
            <person name="Yin W.L."/>
            <person name="Huang T."/>
            <person name="Niu S.C."/>
            <person name="Liu Z.J."/>
        </authorList>
    </citation>
    <scope>NUCLEOTIDE SEQUENCE [LARGE SCALE GENOMIC DNA]</scope>
    <source>
        <strain evidence="2">Lindl</strain>
    </source>
</reference>
<evidence type="ECO:0000256" key="1">
    <source>
        <dbReference type="SAM" id="MobiDB-lite"/>
    </source>
</evidence>
<evidence type="ECO:0000313" key="2">
    <source>
        <dbReference type="EMBL" id="KAH0448321.1"/>
    </source>
</evidence>
<sequence length="98" mass="11465">MKDHQRRKGKWSGVKNTNQRSSKERKMGRSSICLIFSVVPSYVVTYDPILGHMLPRVPKLIKESELRRDKIRGIELTGCHGGCPLFHWYLYLKDCLYN</sequence>
<protein>
    <submittedName>
        <fullName evidence="2">Uncharacterized protein</fullName>
    </submittedName>
</protein>
<comment type="caution">
    <text evidence="2">The sequence shown here is derived from an EMBL/GenBank/DDBJ whole genome shotgun (WGS) entry which is preliminary data.</text>
</comment>
<dbReference type="AlphaFoldDB" id="A0AAV7FW94"/>